<comment type="caution">
    <text evidence="1">The sequence shown here is derived from an EMBL/GenBank/DDBJ whole genome shotgun (WGS) entry which is preliminary data.</text>
</comment>
<organism evidence="1 2">
    <name type="scientific">Thermincola ferriacetica</name>
    <dbReference type="NCBI Taxonomy" id="281456"/>
    <lineage>
        <taxon>Bacteria</taxon>
        <taxon>Bacillati</taxon>
        <taxon>Bacillota</taxon>
        <taxon>Clostridia</taxon>
        <taxon>Eubacteriales</taxon>
        <taxon>Thermincolaceae</taxon>
        <taxon>Thermincola</taxon>
    </lineage>
</organism>
<dbReference type="InterPro" id="IPR029058">
    <property type="entry name" value="AB_hydrolase_fold"/>
</dbReference>
<proteinExistence type="predicted"/>
<dbReference type="SUPFAM" id="SSF53474">
    <property type="entry name" value="alpha/beta-Hydrolases"/>
    <property type="match status" value="1"/>
</dbReference>
<dbReference type="Proteomes" id="UP000037175">
    <property type="component" value="Unassembled WGS sequence"/>
</dbReference>
<sequence length="217" mass="24864">MLTKEIKIPADGRPIEAFTMHKKAKPDRAFLILPGRGYTVNHFLLDFLWRMAAEQGFFAVKAEYRGYTYRHLGQPYDHNHATNDARFVLDYLASLGYEAENTVLCAKSLGTIATCNLVVEHNRRFHKVILLTPVLYVNKNDGVFPAWVEFNEKVRQAYLVFGSNDPYCDQTTARTTFPTARIDCYEGADHGLHLVGNYAETIEINRQIIEKVKDFVK</sequence>
<evidence type="ECO:0000313" key="1">
    <source>
        <dbReference type="EMBL" id="KNZ69553.1"/>
    </source>
</evidence>
<dbReference type="Gene3D" id="3.40.50.1820">
    <property type="entry name" value="alpha/beta hydrolase"/>
    <property type="match status" value="1"/>
</dbReference>
<dbReference type="AlphaFoldDB" id="A0A0L6W2E9"/>
<protein>
    <recommendedName>
        <fullName evidence="3">Alpha/beta hydrolase</fullName>
    </recommendedName>
</protein>
<reference evidence="2" key="1">
    <citation type="submission" date="2015-07" db="EMBL/GenBank/DDBJ databases">
        <title>Complete Genome of Thermincola ferriacetica strain Z-0001T.</title>
        <authorList>
            <person name="Lusk B."/>
            <person name="Badalamenti J.P."/>
            <person name="Parameswaran P."/>
            <person name="Bond D.R."/>
            <person name="Torres C.I."/>
        </authorList>
    </citation>
    <scope>NUCLEOTIDE SEQUENCE [LARGE SCALE GENOMIC DNA]</scope>
    <source>
        <strain evidence="2">Z-0001</strain>
    </source>
</reference>
<dbReference type="EMBL" id="LGTE01000011">
    <property type="protein sequence ID" value="KNZ69553.1"/>
    <property type="molecule type" value="Genomic_DNA"/>
</dbReference>
<keyword evidence="2" id="KW-1185">Reference proteome</keyword>
<accession>A0A0L6W2E9</accession>
<dbReference type="RefSeq" id="WP_152909012.1">
    <property type="nucleotide sequence ID" value="NZ_LGTE01000011.1"/>
</dbReference>
<evidence type="ECO:0008006" key="3">
    <source>
        <dbReference type="Google" id="ProtNLM"/>
    </source>
</evidence>
<evidence type="ECO:0000313" key="2">
    <source>
        <dbReference type="Proteomes" id="UP000037175"/>
    </source>
</evidence>
<name>A0A0L6W2E9_9FIRM</name>
<gene>
    <name evidence="1" type="ORF">Tfer_1798</name>
</gene>